<name>A0AAD1KRQ5_9ACTN</name>
<proteinExistence type="predicted"/>
<dbReference type="AlphaFoldDB" id="A0AAD1KRQ5"/>
<reference evidence="3" key="1">
    <citation type="submission" date="2021-06" db="EMBL/GenBank/DDBJ databases">
        <title>Genome sequence of Cutibacterium modestum strain KB17-24694.</title>
        <authorList>
            <person name="Dekio I."/>
            <person name="Asahina A."/>
            <person name="Nishida M."/>
        </authorList>
    </citation>
    <scope>NUCLEOTIDE SEQUENCE</scope>
    <source>
        <strain evidence="3">KB17-24694</strain>
    </source>
</reference>
<gene>
    <name evidence="3" type="ORF">KB1_17760</name>
</gene>
<keyword evidence="2" id="KW-0472">Membrane</keyword>
<organism evidence="3 4">
    <name type="scientific">Cutibacterium modestum</name>
    <dbReference type="NCBI Taxonomy" id="2559073"/>
    <lineage>
        <taxon>Bacteria</taxon>
        <taxon>Bacillati</taxon>
        <taxon>Actinomycetota</taxon>
        <taxon>Actinomycetes</taxon>
        <taxon>Propionibacteriales</taxon>
        <taxon>Propionibacteriaceae</taxon>
        <taxon>Cutibacterium</taxon>
    </lineage>
</organism>
<evidence type="ECO:0000313" key="3">
    <source>
        <dbReference type="EMBL" id="BCY25786.1"/>
    </source>
</evidence>
<dbReference type="Proteomes" id="UP000825072">
    <property type="component" value="Chromosome 1"/>
</dbReference>
<keyword evidence="2" id="KW-1133">Transmembrane helix</keyword>
<evidence type="ECO:0000256" key="1">
    <source>
        <dbReference type="SAM" id="MobiDB-lite"/>
    </source>
</evidence>
<feature type="region of interest" description="Disordered" evidence="1">
    <location>
        <begin position="95"/>
        <end position="126"/>
    </location>
</feature>
<feature type="transmembrane region" description="Helical" evidence="2">
    <location>
        <begin position="129"/>
        <end position="148"/>
    </location>
</feature>
<evidence type="ECO:0000313" key="4">
    <source>
        <dbReference type="Proteomes" id="UP000825072"/>
    </source>
</evidence>
<evidence type="ECO:0000256" key="2">
    <source>
        <dbReference type="SAM" id="Phobius"/>
    </source>
</evidence>
<keyword evidence="2" id="KW-0812">Transmembrane</keyword>
<sequence length="158" mass="16960">MDMPDKPLAAGCAHQPTDGMDALSQIGVDVRQPNSKPGLVCELQGRPQDACAHGGYDKSTRQFWSYWHAASPADKWTFSTKGAAQYHPAAGSVEGWRWGTGKGFPPRQVSAARKPPAMPPESGHGSGPLTTIGVVVAVIALGVGVWWTRRKQTRRDAE</sequence>
<accession>A0AAD1KRQ5</accession>
<dbReference type="EMBL" id="AP024747">
    <property type="protein sequence ID" value="BCY25786.1"/>
    <property type="molecule type" value="Genomic_DNA"/>
</dbReference>
<protein>
    <submittedName>
        <fullName evidence="3">Uncharacterized protein</fullName>
    </submittedName>
</protein>